<accession>A0AAE9BZX6</accession>
<keyword evidence="2" id="KW-1185">Reference proteome</keyword>
<proteinExistence type="predicted"/>
<name>A0AAE9BZX6_9VIRU</name>
<dbReference type="Proteomes" id="UP000830962">
    <property type="component" value="Segment"/>
</dbReference>
<evidence type="ECO:0000313" key="1">
    <source>
        <dbReference type="EMBL" id="UBZ25672.1"/>
    </source>
</evidence>
<organism evidence="1 2">
    <name type="scientific">Carcinus maenas nudivirus</name>
    <dbReference type="NCBI Taxonomy" id="2880837"/>
    <lineage>
        <taxon>Viruses</taxon>
        <taxon>Viruses incertae sedis</taxon>
        <taxon>Naldaviricetes</taxon>
        <taxon>Lefavirales</taxon>
        <taxon>Nudiviridae</taxon>
        <taxon>Gammanudivirus</taxon>
        <taxon>Gammanudivirus cameanadis</taxon>
    </lineage>
</organism>
<evidence type="ECO:0000313" key="2">
    <source>
        <dbReference type="Proteomes" id="UP000830962"/>
    </source>
</evidence>
<reference evidence="1" key="1">
    <citation type="journal article" date="2021" name="Viruses">
        <title>Identification and Full Characterisation of Two Novel Crustacean Infecting Members of the Family Nudiviridae Provides Support for Two Subfamilies.</title>
        <authorList>
            <person name="Bateman K.S."/>
            <person name="Kerr R."/>
            <person name="Stentiford G.D."/>
            <person name="Bean T.P."/>
            <person name="Hooper C."/>
            <person name="Van Eynde B."/>
            <person name="Delbare D."/>
            <person name="Bojko J."/>
            <person name="Christiaens O."/>
            <person name="Taning C.N.T."/>
            <person name="Smagghe G."/>
            <person name="van Oers M.M."/>
            <person name="van Aerle R."/>
        </authorList>
    </citation>
    <scope>NUCLEOTIDE SEQUENCE</scope>
    <source>
        <strain evidence="1">AN2</strain>
    </source>
</reference>
<gene>
    <name evidence="1" type="ORF">CmNV_081</name>
</gene>
<dbReference type="EMBL" id="MZ311578">
    <property type="protein sequence ID" value="UBZ25672.1"/>
    <property type="molecule type" value="Genomic_DNA"/>
</dbReference>
<protein>
    <submittedName>
        <fullName evidence="1">Uncharacterized protein</fullName>
    </submittedName>
</protein>
<sequence>MKRSCETTTEISVKKLHGDSELQEPSTASKLLTVNTKSKDLAKLQKYIPQKMMNYIKEHLDDGVIHLYYGSKMMRESWVVIPYEINSYKDNNIINNLDCLSVFAFAKDIIFMLYNATNRKLDLEHTNIIEYKMYNCL</sequence>